<dbReference type="AlphaFoldDB" id="A0A8J2PKZ1"/>
<dbReference type="EMBL" id="CAJVCH010543357">
    <property type="protein sequence ID" value="CAG7827399.1"/>
    <property type="molecule type" value="Genomic_DNA"/>
</dbReference>
<feature type="non-terminal residue" evidence="1">
    <location>
        <position position="1"/>
    </location>
</feature>
<evidence type="ECO:0000313" key="2">
    <source>
        <dbReference type="Proteomes" id="UP000708208"/>
    </source>
</evidence>
<sequence length="42" mass="4663">IDNVSERDESFYFCAAVSPAGSIMHRVYLKVTPVEDLPPPVI</sequence>
<feature type="non-terminal residue" evidence="1">
    <location>
        <position position="42"/>
    </location>
</feature>
<evidence type="ECO:0000313" key="1">
    <source>
        <dbReference type="EMBL" id="CAG7827399.1"/>
    </source>
</evidence>
<proteinExistence type="predicted"/>
<organism evidence="1 2">
    <name type="scientific">Allacma fusca</name>
    <dbReference type="NCBI Taxonomy" id="39272"/>
    <lineage>
        <taxon>Eukaryota</taxon>
        <taxon>Metazoa</taxon>
        <taxon>Ecdysozoa</taxon>
        <taxon>Arthropoda</taxon>
        <taxon>Hexapoda</taxon>
        <taxon>Collembola</taxon>
        <taxon>Symphypleona</taxon>
        <taxon>Sminthuridae</taxon>
        <taxon>Allacma</taxon>
    </lineage>
</organism>
<comment type="caution">
    <text evidence="1">The sequence shown here is derived from an EMBL/GenBank/DDBJ whole genome shotgun (WGS) entry which is preliminary data.</text>
</comment>
<keyword evidence="2" id="KW-1185">Reference proteome</keyword>
<dbReference type="Proteomes" id="UP000708208">
    <property type="component" value="Unassembled WGS sequence"/>
</dbReference>
<protein>
    <submittedName>
        <fullName evidence="1">Uncharacterized protein</fullName>
    </submittedName>
</protein>
<reference evidence="1" key="1">
    <citation type="submission" date="2021-06" db="EMBL/GenBank/DDBJ databases">
        <authorList>
            <person name="Hodson N. C."/>
            <person name="Mongue J. A."/>
            <person name="Jaron S. K."/>
        </authorList>
    </citation>
    <scope>NUCLEOTIDE SEQUENCE</scope>
</reference>
<name>A0A8J2PKZ1_9HEXA</name>
<accession>A0A8J2PKZ1</accession>
<gene>
    <name evidence="1" type="ORF">AFUS01_LOCUS37389</name>
</gene>